<dbReference type="SUPFAM" id="SSF56219">
    <property type="entry name" value="DNase I-like"/>
    <property type="match status" value="1"/>
</dbReference>
<evidence type="ECO:0008006" key="3">
    <source>
        <dbReference type="Google" id="ProtNLM"/>
    </source>
</evidence>
<dbReference type="Proteomes" id="UP001595698">
    <property type="component" value="Unassembled WGS sequence"/>
</dbReference>
<evidence type="ECO:0000313" key="1">
    <source>
        <dbReference type="EMBL" id="MFC3985387.1"/>
    </source>
</evidence>
<gene>
    <name evidence="1" type="ORF">ACFOYY_35015</name>
</gene>
<name>A0ABV8FDR2_9ACTN</name>
<dbReference type="EMBL" id="JBHSBC010000046">
    <property type="protein sequence ID" value="MFC3985387.1"/>
    <property type="molecule type" value="Genomic_DNA"/>
</dbReference>
<keyword evidence="2" id="KW-1185">Reference proteome</keyword>
<proteinExistence type="predicted"/>
<comment type="caution">
    <text evidence="1">The sequence shown here is derived from an EMBL/GenBank/DDBJ whole genome shotgun (WGS) entry which is preliminary data.</text>
</comment>
<organism evidence="1 2">
    <name type="scientific">Streptosporangium jomthongense</name>
    <dbReference type="NCBI Taxonomy" id="1193683"/>
    <lineage>
        <taxon>Bacteria</taxon>
        <taxon>Bacillati</taxon>
        <taxon>Actinomycetota</taxon>
        <taxon>Actinomycetes</taxon>
        <taxon>Streptosporangiales</taxon>
        <taxon>Streptosporangiaceae</taxon>
        <taxon>Streptosporangium</taxon>
    </lineage>
</organism>
<sequence>MRAITLNLGYPGPTGGKLAEMLIQVADLKPDFLGVQGAKGWEKANAPFPYGGQVFHTAEETLNMRGYLVPSAHDGHHLVGFVGEAVRVVGQDHEVGSPFWHGVVCLDLRMGDHDFRGVVTQAAPDSPRLREIEAEALAEKVKVERVVMLGGWNAVPTSHPGGGPRRKNDVAAARALEEVNLLDAATEVGNATPTVLTPMPYQSDRVYFKGLTVKTVQIVGVGSKHAAAVVDFAIPTQSGAA</sequence>
<reference evidence="2" key="1">
    <citation type="journal article" date="2019" name="Int. J. Syst. Evol. Microbiol.">
        <title>The Global Catalogue of Microorganisms (GCM) 10K type strain sequencing project: providing services to taxonomists for standard genome sequencing and annotation.</title>
        <authorList>
            <consortium name="The Broad Institute Genomics Platform"/>
            <consortium name="The Broad Institute Genome Sequencing Center for Infectious Disease"/>
            <person name="Wu L."/>
            <person name="Ma J."/>
        </authorList>
    </citation>
    <scope>NUCLEOTIDE SEQUENCE [LARGE SCALE GENOMIC DNA]</scope>
    <source>
        <strain evidence="2">TBRC 7912</strain>
    </source>
</reference>
<dbReference type="InterPro" id="IPR036691">
    <property type="entry name" value="Endo/exonu/phosph_ase_sf"/>
</dbReference>
<accession>A0ABV8FDR2</accession>
<protein>
    <recommendedName>
        <fullName evidence="3">Endonuclease/exonuclease/phosphatase domain-containing protein</fullName>
    </recommendedName>
</protein>
<dbReference type="RefSeq" id="WP_386195453.1">
    <property type="nucleotide sequence ID" value="NZ_JBHSBC010000046.1"/>
</dbReference>
<evidence type="ECO:0000313" key="2">
    <source>
        <dbReference type="Proteomes" id="UP001595698"/>
    </source>
</evidence>